<evidence type="ECO:0000313" key="2">
    <source>
        <dbReference type="EMBL" id="KAK8055262.1"/>
    </source>
</evidence>
<feature type="compositionally biased region" description="Low complexity" evidence="1">
    <location>
        <begin position="10"/>
        <end position="22"/>
    </location>
</feature>
<gene>
    <name evidence="2" type="ORF">PG993_000489</name>
</gene>
<proteinExistence type="predicted"/>
<accession>A0ABR1U8Q1</accession>
<feature type="region of interest" description="Disordered" evidence="1">
    <location>
        <begin position="1"/>
        <end position="27"/>
    </location>
</feature>
<feature type="compositionally biased region" description="Low complexity" evidence="1">
    <location>
        <begin position="101"/>
        <end position="115"/>
    </location>
</feature>
<dbReference type="EMBL" id="JAQQWK010000001">
    <property type="protein sequence ID" value="KAK8055262.1"/>
    <property type="molecule type" value="Genomic_DNA"/>
</dbReference>
<keyword evidence="3" id="KW-1185">Reference proteome</keyword>
<feature type="region of interest" description="Disordered" evidence="1">
    <location>
        <begin position="268"/>
        <end position="289"/>
    </location>
</feature>
<comment type="caution">
    <text evidence="2">The sequence shown here is derived from an EMBL/GenBank/DDBJ whole genome shotgun (WGS) entry which is preliminary data.</text>
</comment>
<dbReference type="Proteomes" id="UP001444661">
    <property type="component" value="Unassembled WGS sequence"/>
</dbReference>
<evidence type="ECO:0000313" key="3">
    <source>
        <dbReference type="Proteomes" id="UP001444661"/>
    </source>
</evidence>
<organism evidence="2 3">
    <name type="scientific">Apiospora rasikravindrae</name>
    <dbReference type="NCBI Taxonomy" id="990691"/>
    <lineage>
        <taxon>Eukaryota</taxon>
        <taxon>Fungi</taxon>
        <taxon>Dikarya</taxon>
        <taxon>Ascomycota</taxon>
        <taxon>Pezizomycotina</taxon>
        <taxon>Sordariomycetes</taxon>
        <taxon>Xylariomycetidae</taxon>
        <taxon>Amphisphaeriales</taxon>
        <taxon>Apiosporaceae</taxon>
        <taxon>Apiospora</taxon>
    </lineage>
</organism>
<protein>
    <submittedName>
        <fullName evidence="2">Uncharacterized protein</fullName>
    </submittedName>
</protein>
<name>A0ABR1U8Q1_9PEZI</name>
<evidence type="ECO:0000256" key="1">
    <source>
        <dbReference type="SAM" id="MobiDB-lite"/>
    </source>
</evidence>
<reference evidence="2 3" key="1">
    <citation type="submission" date="2023-01" db="EMBL/GenBank/DDBJ databases">
        <title>Analysis of 21 Apiospora genomes using comparative genomics revels a genus with tremendous synthesis potential of carbohydrate active enzymes and secondary metabolites.</title>
        <authorList>
            <person name="Sorensen T."/>
        </authorList>
    </citation>
    <scope>NUCLEOTIDE SEQUENCE [LARGE SCALE GENOMIC DNA]</scope>
    <source>
        <strain evidence="2 3">CBS 33761</strain>
    </source>
</reference>
<sequence length="358" mass="37778">MKNSQGNNLPGPSGAPASGSASTTPVRHTQYRVISQKNSKCDVCNQRNTSTIQRCMQCTFTTCSACHAQGRYDLPLHNLTGLNLDWTAPPRGGRGRGRGRGNAAAASAPSSQRRPGLIRQYAAENQQDDGSVERISGGRPSAAPVPAAPALAAPAPVPAAPDTVPVAPVVPIVTPVAAAPPAAAAVAPRTPRPWMTARKREYRPLTILEPLPPMPSYMANKTSGAPEKPNAPVAPMTVEAASHAAATAVPEVVPRDEDEEDALMADEPAAPAPADNSGSAAVPPRPAVSTLGPDELFNLMLGEWTGGATADVRREEGPLPALDRLEMATILLAMLRNMPFPPQCEAWLRRQRRYFRSE</sequence>
<feature type="region of interest" description="Disordered" evidence="1">
    <location>
        <begin position="85"/>
        <end position="147"/>
    </location>
</feature>